<sequence>MALSAAATRVLSNGRHIPVVGFGVYELPDSLTTTNLVKSALQAGYRHIDTAADYGNELETGRGIRESGIPREEIFVTTKLNDPDHGYDKTIKAFHDSLGKLGLGYIDLYLVHSPNGGAKLRQESWQAMEKLYHDGLIKSLGVSNYGIHHLRELMTYAQVLPTVNQIELHPWQTQPQIAPYCQRHGIQVEAYSSLARGEKATDPILQTLATKYNRAWFQILIRWSLQHGYIPLTKTATDSRIPLNLEVFNFTIVEEDMKALDDLNEDLHLEWDPTVVA</sequence>
<dbReference type="FunFam" id="3.20.20.100:FF:000015">
    <property type="entry name" value="Oxidoreductase, aldo/keto reductase family"/>
    <property type="match status" value="1"/>
</dbReference>
<evidence type="ECO:0000256" key="5">
    <source>
        <dbReference type="PIRSR" id="PIRSR000097-3"/>
    </source>
</evidence>
<accession>A0A4P9ZPI0</accession>
<keyword evidence="8" id="KW-1185">Reference proteome</keyword>
<proteinExistence type="inferred from homology"/>
<name>A0A4P9ZPI0_9FUNG</name>
<dbReference type="Gene3D" id="3.20.20.100">
    <property type="entry name" value="NADP-dependent oxidoreductase domain"/>
    <property type="match status" value="1"/>
</dbReference>
<feature type="active site" description="Proton donor" evidence="3">
    <location>
        <position position="54"/>
    </location>
</feature>
<feature type="domain" description="NADP-dependent oxidoreductase" evidence="6">
    <location>
        <begin position="34"/>
        <end position="265"/>
    </location>
</feature>
<evidence type="ECO:0000256" key="2">
    <source>
        <dbReference type="ARBA" id="ARBA00023002"/>
    </source>
</evidence>
<protein>
    <submittedName>
        <fullName evidence="7">Putative aldo/keto reductase</fullName>
    </submittedName>
</protein>
<gene>
    <name evidence="7" type="ORF">BJ085DRAFT_43279</name>
</gene>
<dbReference type="EMBL" id="ML003181">
    <property type="protein sequence ID" value="RKP34492.1"/>
    <property type="molecule type" value="Genomic_DNA"/>
</dbReference>
<dbReference type="InterPro" id="IPR023210">
    <property type="entry name" value="NADP_OxRdtase_dom"/>
</dbReference>
<dbReference type="InterPro" id="IPR020471">
    <property type="entry name" value="AKR"/>
</dbReference>
<feature type="site" description="Lowers pKa of active site Tyr" evidence="5">
    <location>
        <position position="79"/>
    </location>
</feature>
<dbReference type="PANTHER" id="PTHR43827">
    <property type="entry name" value="2,5-DIKETO-D-GLUCONIC ACID REDUCTASE"/>
    <property type="match status" value="1"/>
</dbReference>
<evidence type="ECO:0000256" key="4">
    <source>
        <dbReference type="PIRSR" id="PIRSR000097-2"/>
    </source>
</evidence>
<comment type="similarity">
    <text evidence="1">Belongs to the aldo/keto reductase family.</text>
</comment>
<evidence type="ECO:0000256" key="1">
    <source>
        <dbReference type="ARBA" id="ARBA00007905"/>
    </source>
</evidence>
<dbReference type="CDD" id="cd19071">
    <property type="entry name" value="AKR_AKR1-5-like"/>
    <property type="match status" value="1"/>
</dbReference>
<feature type="binding site" evidence="4">
    <location>
        <position position="112"/>
    </location>
    <ligand>
        <name>substrate</name>
    </ligand>
</feature>
<dbReference type="STRING" id="215637.A0A4P9ZPI0"/>
<dbReference type="InterPro" id="IPR018170">
    <property type="entry name" value="Aldo/ket_reductase_CS"/>
</dbReference>
<dbReference type="GO" id="GO:0016491">
    <property type="term" value="F:oxidoreductase activity"/>
    <property type="evidence" value="ECO:0007669"/>
    <property type="project" value="UniProtKB-KW"/>
</dbReference>
<evidence type="ECO:0000256" key="3">
    <source>
        <dbReference type="PIRSR" id="PIRSR000097-1"/>
    </source>
</evidence>
<dbReference type="SUPFAM" id="SSF51430">
    <property type="entry name" value="NAD(P)-linked oxidoreductase"/>
    <property type="match status" value="1"/>
</dbReference>
<dbReference type="PANTHER" id="PTHR43827:SF13">
    <property type="entry name" value="ALDO_KETO REDUCTASE FAMILY PROTEIN"/>
    <property type="match status" value="1"/>
</dbReference>
<organism evidence="7 8">
    <name type="scientific">Dimargaris cristalligena</name>
    <dbReference type="NCBI Taxonomy" id="215637"/>
    <lineage>
        <taxon>Eukaryota</taxon>
        <taxon>Fungi</taxon>
        <taxon>Fungi incertae sedis</taxon>
        <taxon>Zoopagomycota</taxon>
        <taxon>Kickxellomycotina</taxon>
        <taxon>Dimargaritomycetes</taxon>
        <taxon>Dimargaritales</taxon>
        <taxon>Dimargaritaceae</taxon>
        <taxon>Dimargaris</taxon>
    </lineage>
</organism>
<evidence type="ECO:0000259" key="6">
    <source>
        <dbReference type="Pfam" id="PF00248"/>
    </source>
</evidence>
<evidence type="ECO:0000313" key="8">
    <source>
        <dbReference type="Proteomes" id="UP000268162"/>
    </source>
</evidence>
<dbReference type="PROSITE" id="PS00062">
    <property type="entry name" value="ALDOKETO_REDUCTASE_2"/>
    <property type="match status" value="1"/>
</dbReference>
<dbReference type="OrthoDB" id="416253at2759"/>
<dbReference type="InterPro" id="IPR036812">
    <property type="entry name" value="NAD(P)_OxRdtase_dom_sf"/>
</dbReference>
<dbReference type="AlphaFoldDB" id="A0A4P9ZPI0"/>
<dbReference type="PRINTS" id="PR00069">
    <property type="entry name" value="ALDKETRDTASE"/>
</dbReference>
<dbReference type="PIRSF" id="PIRSF000097">
    <property type="entry name" value="AKR"/>
    <property type="match status" value="1"/>
</dbReference>
<dbReference type="Pfam" id="PF00248">
    <property type="entry name" value="Aldo_ket_red"/>
    <property type="match status" value="1"/>
</dbReference>
<evidence type="ECO:0000313" key="7">
    <source>
        <dbReference type="EMBL" id="RKP34492.1"/>
    </source>
</evidence>
<reference evidence="8" key="1">
    <citation type="journal article" date="2018" name="Nat. Microbiol.">
        <title>Leveraging single-cell genomics to expand the fungal tree of life.</title>
        <authorList>
            <person name="Ahrendt S.R."/>
            <person name="Quandt C.A."/>
            <person name="Ciobanu D."/>
            <person name="Clum A."/>
            <person name="Salamov A."/>
            <person name="Andreopoulos B."/>
            <person name="Cheng J.F."/>
            <person name="Woyke T."/>
            <person name="Pelin A."/>
            <person name="Henrissat B."/>
            <person name="Reynolds N.K."/>
            <person name="Benny G.L."/>
            <person name="Smith M.E."/>
            <person name="James T.Y."/>
            <person name="Grigoriev I.V."/>
        </authorList>
    </citation>
    <scope>NUCLEOTIDE SEQUENCE [LARGE SCALE GENOMIC DNA]</scope>
    <source>
        <strain evidence="8">RSA 468</strain>
    </source>
</reference>
<dbReference type="Proteomes" id="UP000268162">
    <property type="component" value="Unassembled WGS sequence"/>
</dbReference>
<keyword evidence="2" id="KW-0560">Oxidoreductase</keyword>